<comment type="caution">
    <text evidence="5">The sequence shown here is derived from an EMBL/GenBank/DDBJ whole genome shotgun (WGS) entry which is preliminary data.</text>
</comment>
<keyword evidence="2" id="KW-0547">Nucleotide-binding</keyword>
<keyword evidence="3" id="KW-0812">Transmembrane</keyword>
<evidence type="ECO:0000256" key="2">
    <source>
        <dbReference type="PROSITE-ProRule" id="PRU10141"/>
    </source>
</evidence>
<dbReference type="Proteomes" id="UP000708208">
    <property type="component" value="Unassembled WGS sequence"/>
</dbReference>
<evidence type="ECO:0000313" key="5">
    <source>
        <dbReference type="EMBL" id="CAG7826270.1"/>
    </source>
</evidence>
<evidence type="ECO:0000313" key="6">
    <source>
        <dbReference type="Proteomes" id="UP000708208"/>
    </source>
</evidence>
<feature type="binding site" evidence="2">
    <location>
        <position position="583"/>
    </location>
    <ligand>
        <name>ATP</name>
        <dbReference type="ChEBI" id="CHEBI:30616"/>
    </ligand>
</feature>
<dbReference type="GO" id="GO:0005886">
    <property type="term" value="C:plasma membrane"/>
    <property type="evidence" value="ECO:0007669"/>
    <property type="project" value="TreeGrafter"/>
</dbReference>
<dbReference type="InterPro" id="IPR000719">
    <property type="entry name" value="Prot_kinase_dom"/>
</dbReference>
<keyword evidence="6" id="KW-1185">Reference proteome</keyword>
<accession>A0A8J2L763</accession>
<comment type="subcellular location">
    <subcellularLocation>
        <location evidence="1">Membrane</location>
        <topology evidence="1">Single-pass membrane protein</topology>
    </subcellularLocation>
</comment>
<keyword evidence="3" id="KW-1133">Transmembrane helix</keyword>
<organism evidence="5 6">
    <name type="scientific">Allacma fusca</name>
    <dbReference type="NCBI Taxonomy" id="39272"/>
    <lineage>
        <taxon>Eukaryota</taxon>
        <taxon>Metazoa</taxon>
        <taxon>Ecdysozoa</taxon>
        <taxon>Arthropoda</taxon>
        <taxon>Hexapoda</taxon>
        <taxon>Collembola</taxon>
        <taxon>Symphypleona</taxon>
        <taxon>Sminthuridae</taxon>
        <taxon>Allacma</taxon>
    </lineage>
</organism>
<evidence type="ECO:0000256" key="1">
    <source>
        <dbReference type="ARBA" id="ARBA00004167"/>
    </source>
</evidence>
<dbReference type="GO" id="GO:0004714">
    <property type="term" value="F:transmembrane receptor protein tyrosine kinase activity"/>
    <property type="evidence" value="ECO:0007669"/>
    <property type="project" value="TreeGrafter"/>
</dbReference>
<dbReference type="Pfam" id="PF07714">
    <property type="entry name" value="PK_Tyr_Ser-Thr"/>
    <property type="match status" value="1"/>
</dbReference>
<feature type="non-terminal residue" evidence="5">
    <location>
        <position position="1"/>
    </location>
</feature>
<dbReference type="AlphaFoldDB" id="A0A8J2L763"/>
<gene>
    <name evidence="5" type="ORF">AFUS01_LOCUS36333</name>
</gene>
<feature type="transmembrane region" description="Helical" evidence="3">
    <location>
        <begin position="451"/>
        <end position="471"/>
    </location>
</feature>
<feature type="domain" description="Protein kinase" evidence="4">
    <location>
        <begin position="548"/>
        <end position="697"/>
    </location>
</feature>
<evidence type="ECO:0000259" key="4">
    <source>
        <dbReference type="PROSITE" id="PS50011"/>
    </source>
</evidence>
<name>A0A8J2L763_9HEXA</name>
<protein>
    <recommendedName>
        <fullName evidence="4">Protein kinase domain-containing protein</fullName>
    </recommendedName>
</protein>
<dbReference type="GO" id="GO:0005524">
    <property type="term" value="F:ATP binding"/>
    <property type="evidence" value="ECO:0007669"/>
    <property type="project" value="UniProtKB-UniRule"/>
</dbReference>
<dbReference type="PANTHER" id="PTHR24416">
    <property type="entry name" value="TYROSINE-PROTEIN KINASE RECEPTOR"/>
    <property type="match status" value="1"/>
</dbReference>
<dbReference type="InterPro" id="IPR001245">
    <property type="entry name" value="Ser-Thr/Tyr_kinase_cat_dom"/>
</dbReference>
<dbReference type="PROSITE" id="PS00107">
    <property type="entry name" value="PROTEIN_KINASE_ATP"/>
    <property type="match status" value="1"/>
</dbReference>
<dbReference type="InterPro" id="IPR050122">
    <property type="entry name" value="RTK"/>
</dbReference>
<dbReference type="PANTHER" id="PTHR24416:SF617">
    <property type="entry name" value="RET ONCOGENE, ISOFORM A"/>
    <property type="match status" value="1"/>
</dbReference>
<keyword evidence="2" id="KW-0067">ATP-binding</keyword>
<dbReference type="InterPro" id="IPR017441">
    <property type="entry name" value="Protein_kinase_ATP_BS"/>
</dbReference>
<reference evidence="5" key="1">
    <citation type="submission" date="2021-06" db="EMBL/GenBank/DDBJ databases">
        <authorList>
            <person name="Hodson N. C."/>
            <person name="Mongue J. A."/>
            <person name="Jaron S. K."/>
        </authorList>
    </citation>
    <scope>NUCLEOTIDE SEQUENCE</scope>
</reference>
<dbReference type="EMBL" id="CAJVCH010539217">
    <property type="protein sequence ID" value="CAG7826270.1"/>
    <property type="molecule type" value="Genomic_DNA"/>
</dbReference>
<dbReference type="PROSITE" id="PS50011">
    <property type="entry name" value="PROTEIN_KINASE_DOM"/>
    <property type="match status" value="1"/>
</dbReference>
<keyword evidence="3" id="KW-0472">Membrane</keyword>
<evidence type="ECO:0000256" key="3">
    <source>
        <dbReference type="SAM" id="Phobius"/>
    </source>
</evidence>
<dbReference type="OrthoDB" id="3256376at2759"/>
<dbReference type="GO" id="GO:0007169">
    <property type="term" value="P:cell surface receptor protein tyrosine kinase signaling pathway"/>
    <property type="evidence" value="ECO:0007669"/>
    <property type="project" value="TreeGrafter"/>
</dbReference>
<proteinExistence type="predicted"/>
<dbReference type="GO" id="GO:0043235">
    <property type="term" value="C:receptor complex"/>
    <property type="evidence" value="ECO:0007669"/>
    <property type="project" value="TreeGrafter"/>
</dbReference>
<sequence length="697" mass="77912">MVHFTVTISVLCNFISAGVGIYLTPSNLTINLHPGKEFDGVLGTLRAHLGAQESGEIKFSAHLKHGRKSSCPTVEIRKEDYFALIVVQKSPVFPDAQGSFCCSYSIEAVLIAMLNDVSKKPRQFQAESYITFNISGWPVTGLQELDCNSSHVQEYMCFGGVSQLVVQVLENSDRTDVASLGIGNNDCSFSATFTATNLNGSQKKVIVLKKSKQKSHLVDIWTRAELDRETFSDYSLYLSCSVMLNNVTKVSYHIPLLMNILDENDNVPLTRTNSSEATIFYKLDQRKLLPDERLKPDDGHVELSFWDKDSLRVNDFYVNVVNDTKRLIDVRISSQLNLVLFQNTPPVSYVLLKTVWRSSGLVVFDGVYCVLVIVNDVAVVASTLRHEDSKIRINVCLYFEGTQTTVGTSVKSSDNAIKSTWRTRTEVEIETTTEISAPLITSKSYCDQDCYLAVFILFVLAICVAVFGAVYKMSLASKAPCVSFNNGRNDVIETLKDPSTLEPIVISYRGRCEDILKCDDAVTFSLESASLKGRRPIDPLWELPRLSIRLEQLLGEGEFGRVLKGQLKYSTDSGIATRQAAIKILKNNNRDSGSSPHHEFMAEFLSLKETNHPNIIKLYGVCTTSDPYYLVMEYAELSSLKSYLKKCRKYKDANKNSEQSCCSLNEDPAKLYMVTSEDVLLFSLQIANGMAYLSRMK</sequence>